<comment type="caution">
    <text evidence="2">The sequence shown here is derived from an EMBL/GenBank/DDBJ whole genome shotgun (WGS) entry which is preliminary data.</text>
</comment>
<keyword evidence="3" id="KW-1185">Reference proteome</keyword>
<accession>A0ABQ8CIZ9</accession>
<evidence type="ECO:0000256" key="1">
    <source>
        <dbReference type="SAM" id="MobiDB-lite"/>
    </source>
</evidence>
<dbReference type="Proteomes" id="UP000824890">
    <property type="component" value="Unassembled WGS sequence"/>
</dbReference>
<feature type="compositionally biased region" description="Basic and acidic residues" evidence="1">
    <location>
        <begin position="1"/>
        <end position="13"/>
    </location>
</feature>
<organism evidence="2 3">
    <name type="scientific">Brassica napus</name>
    <name type="common">Rape</name>
    <dbReference type="NCBI Taxonomy" id="3708"/>
    <lineage>
        <taxon>Eukaryota</taxon>
        <taxon>Viridiplantae</taxon>
        <taxon>Streptophyta</taxon>
        <taxon>Embryophyta</taxon>
        <taxon>Tracheophyta</taxon>
        <taxon>Spermatophyta</taxon>
        <taxon>Magnoliopsida</taxon>
        <taxon>eudicotyledons</taxon>
        <taxon>Gunneridae</taxon>
        <taxon>Pentapetalae</taxon>
        <taxon>rosids</taxon>
        <taxon>malvids</taxon>
        <taxon>Brassicales</taxon>
        <taxon>Brassicaceae</taxon>
        <taxon>Brassiceae</taxon>
        <taxon>Brassica</taxon>
    </lineage>
</organism>
<reference evidence="2 3" key="1">
    <citation type="submission" date="2021-05" db="EMBL/GenBank/DDBJ databases">
        <title>Genome Assembly of Synthetic Allotetraploid Brassica napus Reveals Homoeologous Exchanges between Subgenomes.</title>
        <authorList>
            <person name="Davis J.T."/>
        </authorList>
    </citation>
    <scope>NUCLEOTIDE SEQUENCE [LARGE SCALE GENOMIC DNA]</scope>
    <source>
        <strain evidence="3">cv. Da-Ae</strain>
        <tissue evidence="2">Seedling</tissue>
    </source>
</reference>
<proteinExistence type="predicted"/>
<name>A0ABQ8CIZ9_BRANA</name>
<sequence>MRHSGEEKKRSREWPFGVSEFEVGGGETPATLQDGGGQVETEVTRGVLMGPYPSMRPVSFMRGPTEIERVGFGPQTG</sequence>
<protein>
    <submittedName>
        <fullName evidence="2">Uncharacterized protein</fullName>
    </submittedName>
</protein>
<evidence type="ECO:0000313" key="2">
    <source>
        <dbReference type="EMBL" id="KAH0917064.1"/>
    </source>
</evidence>
<gene>
    <name evidence="2" type="ORF">HID58_024724</name>
</gene>
<evidence type="ECO:0000313" key="3">
    <source>
        <dbReference type="Proteomes" id="UP000824890"/>
    </source>
</evidence>
<dbReference type="EMBL" id="JAGKQM010000007">
    <property type="protein sequence ID" value="KAH0917064.1"/>
    <property type="molecule type" value="Genomic_DNA"/>
</dbReference>
<feature type="region of interest" description="Disordered" evidence="1">
    <location>
        <begin position="1"/>
        <end position="39"/>
    </location>
</feature>